<evidence type="ECO:0000256" key="7">
    <source>
        <dbReference type="ARBA" id="ARBA00022519"/>
    </source>
</evidence>
<dbReference type="GO" id="GO:0005524">
    <property type="term" value="F:ATP binding"/>
    <property type="evidence" value="ECO:0007669"/>
    <property type="project" value="UniProtKB-KW"/>
</dbReference>
<keyword evidence="7" id="KW-0997">Cell inner membrane</keyword>
<dbReference type="Gene3D" id="3.40.1110.10">
    <property type="entry name" value="Calcium-transporting ATPase, cytoplasmic domain N"/>
    <property type="match status" value="1"/>
</dbReference>
<dbReference type="SFLD" id="SFLDF00027">
    <property type="entry name" value="p-type_atpase"/>
    <property type="match status" value="1"/>
</dbReference>
<dbReference type="InterPro" id="IPR023214">
    <property type="entry name" value="HAD_sf"/>
</dbReference>
<dbReference type="EMBL" id="JAJTVO010000012">
    <property type="protein sequence ID" value="MCE4122185.1"/>
    <property type="molecule type" value="Genomic_DNA"/>
</dbReference>
<feature type="transmembrane region" description="Helical" evidence="18">
    <location>
        <begin position="73"/>
        <end position="92"/>
    </location>
</feature>
<dbReference type="InterPro" id="IPR004014">
    <property type="entry name" value="ATPase_P-typ_cation-transptr_N"/>
</dbReference>
<evidence type="ECO:0000256" key="4">
    <source>
        <dbReference type="ARBA" id="ARBA00012786"/>
    </source>
</evidence>
<dbReference type="InterPro" id="IPR023298">
    <property type="entry name" value="ATPase_P-typ_TM_dom_sf"/>
</dbReference>
<dbReference type="SUPFAM" id="SSF81665">
    <property type="entry name" value="Calcium ATPase, transmembrane domain M"/>
    <property type="match status" value="1"/>
</dbReference>
<dbReference type="GO" id="GO:0016887">
    <property type="term" value="F:ATP hydrolysis activity"/>
    <property type="evidence" value="ECO:0007669"/>
    <property type="project" value="InterPro"/>
</dbReference>
<dbReference type="InterPro" id="IPR001757">
    <property type="entry name" value="P_typ_ATPase"/>
</dbReference>
<evidence type="ECO:0000256" key="6">
    <source>
        <dbReference type="ARBA" id="ARBA00022475"/>
    </source>
</evidence>
<protein>
    <recommendedName>
        <fullName evidence="5">Magnesium-transporting ATPase, P-type 1</fullName>
        <ecNumber evidence="4">7.2.2.14</ecNumber>
    </recommendedName>
    <alternativeName>
        <fullName evidence="16">Mg(2+) transport ATPase, P-type 1</fullName>
    </alternativeName>
</protein>
<evidence type="ECO:0000256" key="3">
    <source>
        <dbReference type="ARBA" id="ARBA00008746"/>
    </source>
</evidence>
<keyword evidence="15 18" id="KW-0472">Membrane</keyword>
<comment type="catalytic activity">
    <reaction evidence="17">
        <text>Mg(2+)(out) + ATP + H2O = Mg(2+)(in) + ADP + phosphate + H(+)</text>
        <dbReference type="Rhea" id="RHEA:10260"/>
        <dbReference type="ChEBI" id="CHEBI:15377"/>
        <dbReference type="ChEBI" id="CHEBI:15378"/>
        <dbReference type="ChEBI" id="CHEBI:18420"/>
        <dbReference type="ChEBI" id="CHEBI:30616"/>
        <dbReference type="ChEBI" id="CHEBI:43474"/>
        <dbReference type="ChEBI" id="CHEBI:456216"/>
        <dbReference type="EC" id="7.2.2.14"/>
    </reaction>
</comment>
<dbReference type="EC" id="7.2.2.14" evidence="4"/>
<evidence type="ECO:0000256" key="5">
    <source>
        <dbReference type="ARBA" id="ARBA00013555"/>
    </source>
</evidence>
<evidence type="ECO:0000256" key="8">
    <source>
        <dbReference type="ARBA" id="ARBA00022553"/>
    </source>
</evidence>
<dbReference type="InterPro" id="IPR018303">
    <property type="entry name" value="ATPase_P-typ_P_site"/>
</dbReference>
<keyword evidence="14 18" id="KW-1133">Transmembrane helix</keyword>
<dbReference type="CDD" id="cd02077">
    <property type="entry name" value="P-type_ATPase_Mg"/>
    <property type="match status" value="1"/>
</dbReference>
<evidence type="ECO:0000256" key="15">
    <source>
        <dbReference type="ARBA" id="ARBA00023136"/>
    </source>
</evidence>
<keyword evidence="9 18" id="KW-0812">Transmembrane</keyword>
<dbReference type="InterPro" id="IPR023299">
    <property type="entry name" value="ATPase_P-typ_cyto_dom_N"/>
</dbReference>
<dbReference type="AlphaFoldDB" id="A0AAW4YJ60"/>
<dbReference type="PANTHER" id="PTHR42861">
    <property type="entry name" value="CALCIUM-TRANSPORTING ATPASE"/>
    <property type="match status" value="1"/>
</dbReference>
<dbReference type="SFLD" id="SFLDG00002">
    <property type="entry name" value="C1.7:_P-type_atpase_like"/>
    <property type="match status" value="1"/>
</dbReference>
<keyword evidence="6" id="KW-1003">Cell membrane</keyword>
<dbReference type="InterPro" id="IPR036412">
    <property type="entry name" value="HAD-like_sf"/>
</dbReference>
<comment type="subcellular location">
    <subcellularLocation>
        <location evidence="2">Cell inner membrane</location>
        <topology evidence="2">Multi-pass membrane protein</topology>
    </subcellularLocation>
</comment>
<evidence type="ECO:0000313" key="21">
    <source>
        <dbReference type="Proteomes" id="UP001200307"/>
    </source>
</evidence>
<comment type="similarity">
    <text evidence="3">Belongs to the cation transport ATPase (P-type) (TC 3.A.3) family. Type IIIB subfamily.</text>
</comment>
<dbReference type="SUPFAM" id="SSF56784">
    <property type="entry name" value="HAD-like"/>
    <property type="match status" value="1"/>
</dbReference>
<dbReference type="Gene3D" id="2.70.150.10">
    <property type="entry name" value="Calcium-transporting ATPase, cytoplasmic transduction domain A"/>
    <property type="match status" value="1"/>
</dbReference>
<evidence type="ECO:0000256" key="1">
    <source>
        <dbReference type="ARBA" id="ARBA00003954"/>
    </source>
</evidence>
<evidence type="ECO:0000256" key="18">
    <source>
        <dbReference type="SAM" id="Phobius"/>
    </source>
</evidence>
<dbReference type="InterPro" id="IPR044492">
    <property type="entry name" value="P_typ_ATPase_HD_dom"/>
</dbReference>
<gene>
    <name evidence="20" type="primary">mgtA</name>
    <name evidence="20" type="ORF">LYY06_07875</name>
</gene>
<evidence type="ECO:0000313" key="20">
    <source>
        <dbReference type="EMBL" id="MCE4122185.1"/>
    </source>
</evidence>
<evidence type="ECO:0000256" key="17">
    <source>
        <dbReference type="ARBA" id="ARBA00047295"/>
    </source>
</evidence>
<dbReference type="SUPFAM" id="SSF81653">
    <property type="entry name" value="Calcium ATPase, transduction domain A"/>
    <property type="match status" value="1"/>
</dbReference>
<name>A0AAW4YJ60_9BACT</name>
<feature type="transmembrane region" description="Helical" evidence="18">
    <location>
        <begin position="758"/>
        <end position="781"/>
    </location>
</feature>
<comment type="caution">
    <text evidence="20">The sequence shown here is derived from an EMBL/GenBank/DDBJ whole genome shotgun (WGS) entry which is preliminary data.</text>
</comment>
<dbReference type="InterPro" id="IPR006068">
    <property type="entry name" value="ATPase_P-typ_cation-transptr_C"/>
</dbReference>
<evidence type="ECO:0000256" key="13">
    <source>
        <dbReference type="ARBA" id="ARBA00022967"/>
    </source>
</evidence>
<feature type="domain" description="Cation-transporting P-type ATPase N-terminal" evidence="19">
    <location>
        <begin position="21"/>
        <end position="94"/>
    </location>
</feature>
<keyword evidence="12" id="KW-0460">Magnesium</keyword>
<feature type="transmembrane region" description="Helical" evidence="18">
    <location>
        <begin position="823"/>
        <end position="847"/>
    </location>
</feature>
<dbReference type="NCBIfam" id="TIGR01494">
    <property type="entry name" value="ATPase_P-type"/>
    <property type="match status" value="2"/>
</dbReference>
<feature type="transmembrane region" description="Helical" evidence="18">
    <location>
        <begin position="306"/>
        <end position="330"/>
    </location>
</feature>
<dbReference type="Gene3D" id="3.40.50.1000">
    <property type="entry name" value="HAD superfamily/HAD-like"/>
    <property type="match status" value="1"/>
</dbReference>
<evidence type="ECO:0000256" key="10">
    <source>
        <dbReference type="ARBA" id="ARBA00022741"/>
    </source>
</evidence>
<dbReference type="PROSITE" id="PS00154">
    <property type="entry name" value="ATPASE_E1_E2"/>
    <property type="match status" value="1"/>
</dbReference>
<feature type="transmembrane region" description="Helical" evidence="18">
    <location>
        <begin position="859"/>
        <end position="877"/>
    </location>
</feature>
<dbReference type="Gene3D" id="1.20.1110.10">
    <property type="entry name" value="Calcium-transporting ATPase, transmembrane domain"/>
    <property type="match status" value="1"/>
</dbReference>
<dbReference type="Pfam" id="PF00690">
    <property type="entry name" value="Cation_ATPase_N"/>
    <property type="match status" value="1"/>
</dbReference>
<keyword evidence="8" id="KW-0597">Phosphoprotein</keyword>
<dbReference type="SFLD" id="SFLDS00003">
    <property type="entry name" value="Haloacid_Dehalogenase"/>
    <property type="match status" value="1"/>
</dbReference>
<dbReference type="SUPFAM" id="SSF81660">
    <property type="entry name" value="Metal cation-transporting ATPase, ATP-binding domain N"/>
    <property type="match status" value="1"/>
</dbReference>
<keyword evidence="11" id="KW-0067">ATP-binding</keyword>
<dbReference type="NCBIfam" id="TIGR01524">
    <property type="entry name" value="ATPase-IIIB_Mg"/>
    <property type="match status" value="1"/>
</dbReference>
<dbReference type="GO" id="GO:0015444">
    <property type="term" value="F:P-type magnesium transporter activity"/>
    <property type="evidence" value="ECO:0007669"/>
    <property type="project" value="UniProtKB-EC"/>
</dbReference>
<feature type="transmembrane region" description="Helical" evidence="18">
    <location>
        <begin position="276"/>
        <end position="294"/>
    </location>
</feature>
<accession>A0AAW4YJ60</accession>
<dbReference type="InterPro" id="IPR059000">
    <property type="entry name" value="ATPase_P-type_domA"/>
</dbReference>
<keyword evidence="13" id="KW-1278">Translocase</keyword>
<keyword evidence="10" id="KW-0547">Nucleotide-binding</keyword>
<dbReference type="GO" id="GO:0005886">
    <property type="term" value="C:plasma membrane"/>
    <property type="evidence" value="ECO:0007669"/>
    <property type="project" value="UniProtKB-SubCell"/>
</dbReference>
<dbReference type="SMART" id="SM00831">
    <property type="entry name" value="Cation_ATPase_N"/>
    <property type="match status" value="1"/>
</dbReference>
<evidence type="ECO:0000256" key="9">
    <source>
        <dbReference type="ARBA" id="ARBA00022692"/>
    </source>
</evidence>
<dbReference type="PRINTS" id="PR01836">
    <property type="entry name" value="MGATPASE"/>
</dbReference>
<sequence length="889" mass="98893">MMWKKKKNNTKMAFNTETVMMAAKAPLNTVLTYFQTTSLGLTDEEVEKRQGLYGKNEIVHEQKKKPLVMLAKAFINPFVGVLTALVAISFVMDVWMADPGDQDWTSIIVVSTMIILSTILRFVQEWKANRSSEALQKMVTNTCYVVRLGSTTRGGTPGNEISNEELVPGDLIMLSAGDMIPADVRIIESKDLFVSLSSLTGESDSIEKFPNLSKDRNHTGSIVDLDNICFMGSNVVSGSAKGIVFATGNHTYLGTIAKNVAGHRAATAFDKGITKVSLLLIRFMLVMVPIVFLVNGITKGDWMEAFIFAISVAVGLTPEMLPMIVTANLSKGAMVMSRKKTIVKDLNAIQNFGAMNILCTDKTGTLTQDHIVLERHVNVDGTEDKENRILRHAYFNSYFQTGLKNLMDRAILSHVKELGLESLSSSYKKVDEIPFDFTRRRMSVVVEDRNGKRQIITKGAVEEMLTVCSFAEFGGKVEPLTDGMRNKAQKFVKEMNAQGMRVLALAQKSFLSKENNFAIEDEKEMVLIGYLAFLDPPKESASLAIKQLHEHGVEVKVLSGDNEAVVKAISRQVGINTSDSVTGPELENMSKEAKLEAVMKCSIFSKLTPMQKAEIIQLLQKSNNTVGFLGDGINDAAALRESDIGISVDSAVDIAKESADIILLEKDLIVLENGVQEGRKTFGNIVKYVKMTASSNFGNMFSVLAASAFLPFLPMLPIHLLIQNLLYDISQTTIPFDRMDKEYLAKPRVWDSGDLSRFMIWIGPISSIFDIATYMVMWWVFKCQGPDMESLFQSGWFVEGLLSQTLIVHMIRTRKVPFIQSSASWSVMLMTFSIMAVGICIPFTSFGCSIGLTPLPWTYFPWLVGILLSYCVLTQWLKTLYIRSFKRWL</sequence>
<dbReference type="Pfam" id="PF13246">
    <property type="entry name" value="Cation_ATPase"/>
    <property type="match status" value="1"/>
</dbReference>
<dbReference type="Pfam" id="PF00689">
    <property type="entry name" value="Cation_ATPase_C"/>
    <property type="match status" value="1"/>
</dbReference>
<evidence type="ECO:0000259" key="19">
    <source>
        <dbReference type="SMART" id="SM00831"/>
    </source>
</evidence>
<evidence type="ECO:0000256" key="16">
    <source>
        <dbReference type="ARBA" id="ARBA00029806"/>
    </source>
</evidence>
<dbReference type="InterPro" id="IPR006415">
    <property type="entry name" value="P-type_ATPase_IIIB"/>
</dbReference>
<evidence type="ECO:0000256" key="11">
    <source>
        <dbReference type="ARBA" id="ARBA00022840"/>
    </source>
</evidence>
<dbReference type="Proteomes" id="UP001200307">
    <property type="component" value="Unassembled WGS sequence"/>
</dbReference>
<proteinExistence type="inferred from homology"/>
<dbReference type="RefSeq" id="WP_182433113.1">
    <property type="nucleotide sequence ID" value="NZ_JAJTVO010000012.1"/>
</dbReference>
<dbReference type="NCBIfam" id="NF011702">
    <property type="entry name" value="PRK15122.1"/>
    <property type="match status" value="1"/>
</dbReference>
<comment type="function">
    <text evidence="1">Mediates magnesium influx to the cytosol.</text>
</comment>
<evidence type="ECO:0000256" key="14">
    <source>
        <dbReference type="ARBA" id="ARBA00022989"/>
    </source>
</evidence>
<organism evidence="20 21">
    <name type="scientific">Segatella copri</name>
    <dbReference type="NCBI Taxonomy" id="165179"/>
    <lineage>
        <taxon>Bacteria</taxon>
        <taxon>Pseudomonadati</taxon>
        <taxon>Bacteroidota</taxon>
        <taxon>Bacteroidia</taxon>
        <taxon>Bacteroidales</taxon>
        <taxon>Prevotellaceae</taxon>
        <taxon>Segatella</taxon>
    </lineage>
</organism>
<dbReference type="Pfam" id="PF00122">
    <property type="entry name" value="E1-E2_ATPase"/>
    <property type="match status" value="1"/>
</dbReference>
<dbReference type="InterPro" id="IPR008250">
    <property type="entry name" value="ATPase_P-typ_transduc_dom_A_sf"/>
</dbReference>
<reference evidence="20" key="1">
    <citation type="submission" date="2021-12" db="EMBL/GenBank/DDBJ databases">
        <authorList>
            <person name="Lv X."/>
        </authorList>
    </citation>
    <scope>NUCLEOTIDE SEQUENCE</scope>
    <source>
        <strain evidence="20">HF2106</strain>
    </source>
</reference>
<evidence type="ECO:0000256" key="2">
    <source>
        <dbReference type="ARBA" id="ARBA00004429"/>
    </source>
</evidence>
<evidence type="ECO:0000256" key="12">
    <source>
        <dbReference type="ARBA" id="ARBA00022842"/>
    </source>
</evidence>
<feature type="transmembrane region" description="Helical" evidence="18">
    <location>
        <begin position="104"/>
        <end position="123"/>
    </location>
</feature>